<sequence>MSGEHWTNVTTIDDSLEVEMDAYRDPSSRGAWRHRPMSFNGINTDWIPGRPPNGPYAKKD</sequence>
<evidence type="ECO:0000313" key="3">
    <source>
        <dbReference type="Proteomes" id="UP001565471"/>
    </source>
</evidence>
<feature type="region of interest" description="Disordered" evidence="1">
    <location>
        <begin position="26"/>
        <end position="60"/>
    </location>
</feature>
<dbReference type="Proteomes" id="UP001565471">
    <property type="component" value="Unassembled WGS sequence"/>
</dbReference>
<reference evidence="2 3" key="1">
    <citation type="submission" date="2024-07" db="EMBL/GenBank/DDBJ databases">
        <title>Genomic Encyclopedia of Type Strains, Phase V (KMG-V): Genome sequencing to study the core and pangenomes of soil and plant-associated prokaryotes.</title>
        <authorList>
            <person name="Whitman W."/>
        </authorList>
    </citation>
    <scope>NUCLEOTIDE SEQUENCE [LARGE SCALE GENOMIC DNA]</scope>
    <source>
        <strain evidence="2 3">USDA 415</strain>
    </source>
</reference>
<gene>
    <name evidence="2" type="ORF">ABIF29_003491</name>
</gene>
<comment type="caution">
    <text evidence="2">The sequence shown here is derived from an EMBL/GenBank/DDBJ whole genome shotgun (WGS) entry which is preliminary data.</text>
</comment>
<organism evidence="2 3">
    <name type="scientific">Bradyrhizobium elkanii</name>
    <dbReference type="NCBI Taxonomy" id="29448"/>
    <lineage>
        <taxon>Bacteria</taxon>
        <taxon>Pseudomonadati</taxon>
        <taxon>Pseudomonadota</taxon>
        <taxon>Alphaproteobacteria</taxon>
        <taxon>Hyphomicrobiales</taxon>
        <taxon>Nitrobacteraceae</taxon>
        <taxon>Bradyrhizobium</taxon>
    </lineage>
</organism>
<evidence type="ECO:0000256" key="1">
    <source>
        <dbReference type="SAM" id="MobiDB-lite"/>
    </source>
</evidence>
<keyword evidence="3" id="KW-1185">Reference proteome</keyword>
<evidence type="ECO:0000313" key="2">
    <source>
        <dbReference type="EMBL" id="MEY9316692.1"/>
    </source>
</evidence>
<name>A0ABV4EZT5_BRAEL</name>
<protein>
    <submittedName>
        <fullName evidence="2">Uncharacterized protein</fullName>
    </submittedName>
</protein>
<proteinExistence type="predicted"/>
<accession>A0ABV4EZT5</accession>
<dbReference type="RefSeq" id="WP_253623343.1">
    <property type="nucleotide sequence ID" value="NZ_CP126004.1"/>
</dbReference>
<dbReference type="EMBL" id="JBGBZA010000002">
    <property type="protein sequence ID" value="MEY9316692.1"/>
    <property type="molecule type" value="Genomic_DNA"/>
</dbReference>